<protein>
    <recommendedName>
        <fullName evidence="5">Sulfatase</fullName>
    </recommendedName>
</protein>
<evidence type="ECO:0000313" key="2">
    <source>
        <dbReference type="EMBL" id="ELY41372.1"/>
    </source>
</evidence>
<geneLocation type="plasmid" evidence="1 3">
    <name>1</name>
</geneLocation>
<evidence type="ECO:0000313" key="1">
    <source>
        <dbReference type="EMBL" id="ADJ16533.1"/>
    </source>
</evidence>
<reference evidence="2 4" key="2">
    <citation type="journal article" date="2014" name="PLoS Genet.">
        <title>Phylogenetically driven sequencing of extremely halophilic archaea reveals strategies for static and dynamic osmo-response.</title>
        <authorList>
            <person name="Becker E.A."/>
            <person name="Seitzer P.M."/>
            <person name="Tritt A."/>
            <person name="Larsen D."/>
            <person name="Krusor M."/>
            <person name="Yao A.I."/>
            <person name="Wu D."/>
            <person name="Madern D."/>
            <person name="Eisen J.A."/>
            <person name="Darling A.E."/>
            <person name="Facciotti M.T."/>
        </authorList>
    </citation>
    <scope>NUCLEOTIDE SEQUENCE [LARGE SCALE GENOMIC DNA]</scope>
    <source>
        <strain evidence="2">B3</strain>
        <strain evidence="4">DSM 18796 / CECT 7217 / JCM 14584 / KCTC 4019 / B3</strain>
    </source>
</reference>
<dbReference type="eggNOG" id="arCOG04525">
    <property type="taxonomic scope" value="Archaea"/>
</dbReference>
<evidence type="ECO:0000313" key="4">
    <source>
        <dbReference type="Proteomes" id="UP000011645"/>
    </source>
</evidence>
<accession>D8JB80</accession>
<sequence length="115" mass="12969">MTAVEDRPYDAGRAGEATIDEIWPLYLDNLRLVLDSVEDLLENIDGAVALTADHGELFGELGQYGHFQSIPHPKLKKVPWVKTTGTDTRTRQPDPDFSIRKMDDVEKQLADLGYR</sequence>
<gene>
    <name evidence="1" type="ordered locus">HacjB3_15866</name>
    <name evidence="2" type="ORF">C497_01390</name>
</gene>
<dbReference type="EMBL" id="AOHV01000005">
    <property type="protein sequence ID" value="ELY41372.1"/>
    <property type="molecule type" value="Genomic_DNA"/>
</dbReference>
<keyword evidence="4" id="KW-1185">Reference proteome</keyword>
<dbReference type="EMBL" id="CP002063">
    <property type="protein sequence ID" value="ADJ16533.1"/>
    <property type="molecule type" value="Genomic_DNA"/>
</dbReference>
<dbReference type="OrthoDB" id="100846at2157"/>
<dbReference type="Proteomes" id="UP000000390">
    <property type="component" value="Plasmid 1"/>
</dbReference>
<dbReference type="InterPro" id="IPR017850">
    <property type="entry name" value="Alkaline_phosphatase_core_sf"/>
</dbReference>
<organism evidence="1 3">
    <name type="scientific">Halalkalicoccus jeotgali (strain DSM 18796 / CECT 7217 / JCM 14584 / KCTC 4019 / B3)</name>
    <dbReference type="NCBI Taxonomy" id="795797"/>
    <lineage>
        <taxon>Archaea</taxon>
        <taxon>Methanobacteriati</taxon>
        <taxon>Methanobacteriota</taxon>
        <taxon>Stenosarchaea group</taxon>
        <taxon>Halobacteria</taxon>
        <taxon>Halobacteriales</taxon>
        <taxon>Halococcaceae</taxon>
        <taxon>Halalkalicoccus</taxon>
    </lineage>
</organism>
<reference evidence="1 3" key="1">
    <citation type="journal article" date="2010" name="J. Bacteriol.">
        <title>Complete genome sequence of Halalkalicoccus jeotgali B3(T), an extremely halophilic archaeon.</title>
        <authorList>
            <person name="Roh S.W."/>
            <person name="Nam Y.D."/>
            <person name="Nam S.H."/>
            <person name="Choi S.H."/>
            <person name="Park H.S."/>
            <person name="Bae J.W."/>
        </authorList>
    </citation>
    <scope>NUCLEOTIDE SEQUENCE [LARGE SCALE GENOMIC DNA]</scope>
    <source>
        <strain evidence="1">B3</strain>
        <strain evidence="3">DSM 18796 / CECT 7217 / JCM 14584 / KCTC 4019 / B3</strain>
        <plasmid evidence="3">1</plasmid>
    </source>
</reference>
<evidence type="ECO:0008006" key="5">
    <source>
        <dbReference type="Google" id="ProtNLM"/>
    </source>
</evidence>
<evidence type="ECO:0000313" key="3">
    <source>
        <dbReference type="Proteomes" id="UP000000390"/>
    </source>
</evidence>
<name>D8JB80_HALJB</name>
<dbReference type="Proteomes" id="UP000011645">
    <property type="component" value="Unassembled WGS sequence"/>
</dbReference>
<proteinExistence type="predicted"/>
<keyword evidence="1" id="KW-0614">Plasmid</keyword>
<dbReference type="SUPFAM" id="SSF53649">
    <property type="entry name" value="Alkaline phosphatase-like"/>
    <property type="match status" value="1"/>
</dbReference>
<dbReference type="Gene3D" id="3.40.720.10">
    <property type="entry name" value="Alkaline Phosphatase, subunit A"/>
    <property type="match status" value="1"/>
</dbReference>
<dbReference type="KEGG" id="hje:HacjB3_15866"/>
<dbReference type="AlphaFoldDB" id="D8JB80"/>
<dbReference type="HOGENOM" id="CLU_2103415_0_0_2"/>